<proteinExistence type="inferred from homology"/>
<dbReference type="Gene3D" id="3.10.450.10">
    <property type="match status" value="1"/>
</dbReference>
<dbReference type="GO" id="GO:0005737">
    <property type="term" value="C:cytoplasm"/>
    <property type="evidence" value="ECO:0007669"/>
    <property type="project" value="TreeGrafter"/>
</dbReference>
<evidence type="ECO:0000313" key="5">
    <source>
        <dbReference type="Ensembl" id="ENSOMEP00000034439.1"/>
    </source>
</evidence>
<dbReference type="PANTHER" id="PTHR46186:SF12">
    <property type="entry name" value="CYSTATIN C (AMYLOID ANGIOPATHY AND CEREBRAL HEMORRHAGE)-RELATED"/>
    <property type="match status" value="1"/>
</dbReference>
<dbReference type="Proteomes" id="UP000261560">
    <property type="component" value="Unplaced"/>
</dbReference>
<dbReference type="PANTHER" id="PTHR46186">
    <property type="entry name" value="CYSTATIN"/>
    <property type="match status" value="1"/>
</dbReference>
<evidence type="ECO:0000259" key="4">
    <source>
        <dbReference type="SMART" id="SM00043"/>
    </source>
</evidence>
<keyword evidence="2" id="KW-1015">Disulfide bond</keyword>
<dbReference type="GeneTree" id="ENSGT00940000169225"/>
<sequence length="115" mass="13188">MEQMWKSAFLFLTVLLAVGFSTRDPNGGVDANDPDVQKALQVAMEEYNKKSTDMYLFKVVKINRIVKEMWDGYTYTMDVVIARTVCRRGSMAQSCPVFINPHQAKVVIILIKKMY</sequence>
<reference evidence="5" key="1">
    <citation type="submission" date="2025-08" db="UniProtKB">
        <authorList>
            <consortium name="Ensembl"/>
        </authorList>
    </citation>
    <scope>IDENTIFICATION</scope>
</reference>
<evidence type="ECO:0000256" key="3">
    <source>
        <dbReference type="SAM" id="SignalP"/>
    </source>
</evidence>
<comment type="similarity">
    <text evidence="1">Belongs to the cystatin family.</text>
</comment>
<feature type="domain" description="Cystatin" evidence="4">
    <location>
        <begin position="27"/>
        <end position="113"/>
    </location>
</feature>
<protein>
    <recommendedName>
        <fullName evidence="4">Cystatin domain-containing protein</fullName>
    </recommendedName>
</protein>
<keyword evidence="6" id="KW-1185">Reference proteome</keyword>
<dbReference type="FunFam" id="3.10.450.10:FF:000004">
    <property type="entry name" value="Cystatin C"/>
    <property type="match status" value="1"/>
</dbReference>
<dbReference type="SUPFAM" id="SSF54403">
    <property type="entry name" value="Cystatin/monellin"/>
    <property type="match status" value="1"/>
</dbReference>
<evidence type="ECO:0000313" key="6">
    <source>
        <dbReference type="Proteomes" id="UP000261560"/>
    </source>
</evidence>
<dbReference type="OMA" id="VAMEEYN"/>
<dbReference type="Ensembl" id="ENSOMET00000035604.1">
    <property type="protein sequence ID" value="ENSOMEP00000034439.1"/>
    <property type="gene ID" value="ENSOMEG00000021079.1"/>
</dbReference>
<evidence type="ECO:0000256" key="2">
    <source>
        <dbReference type="ARBA" id="ARBA00023157"/>
    </source>
</evidence>
<evidence type="ECO:0000256" key="1">
    <source>
        <dbReference type="ARBA" id="ARBA00009403"/>
    </source>
</evidence>
<dbReference type="GO" id="GO:0005615">
    <property type="term" value="C:extracellular space"/>
    <property type="evidence" value="ECO:0007669"/>
    <property type="project" value="TreeGrafter"/>
</dbReference>
<dbReference type="InterPro" id="IPR000010">
    <property type="entry name" value="Cystatin_dom"/>
</dbReference>
<dbReference type="PaxDb" id="30732-ENSOMEP00000034439"/>
<accession>A0A3B3DYA8</accession>
<feature type="chain" id="PRO_5018541749" description="Cystatin domain-containing protein" evidence="3">
    <location>
        <begin position="20"/>
        <end position="115"/>
    </location>
</feature>
<organism evidence="5 6">
    <name type="scientific">Oryzias melastigma</name>
    <name type="common">Marine medaka</name>
    <dbReference type="NCBI Taxonomy" id="30732"/>
    <lineage>
        <taxon>Eukaryota</taxon>
        <taxon>Metazoa</taxon>
        <taxon>Chordata</taxon>
        <taxon>Craniata</taxon>
        <taxon>Vertebrata</taxon>
        <taxon>Euteleostomi</taxon>
        <taxon>Actinopterygii</taxon>
        <taxon>Neopterygii</taxon>
        <taxon>Teleostei</taxon>
        <taxon>Neoteleostei</taxon>
        <taxon>Acanthomorphata</taxon>
        <taxon>Ovalentaria</taxon>
        <taxon>Atherinomorphae</taxon>
        <taxon>Beloniformes</taxon>
        <taxon>Adrianichthyidae</taxon>
        <taxon>Oryziinae</taxon>
        <taxon>Oryzias</taxon>
    </lineage>
</organism>
<dbReference type="AlphaFoldDB" id="A0A3B3DYA8"/>
<dbReference type="GO" id="GO:0031982">
    <property type="term" value="C:vesicle"/>
    <property type="evidence" value="ECO:0007669"/>
    <property type="project" value="TreeGrafter"/>
</dbReference>
<dbReference type="GO" id="GO:0004869">
    <property type="term" value="F:cysteine-type endopeptidase inhibitor activity"/>
    <property type="evidence" value="ECO:0007669"/>
    <property type="project" value="InterPro"/>
</dbReference>
<feature type="signal peptide" evidence="3">
    <location>
        <begin position="1"/>
        <end position="19"/>
    </location>
</feature>
<reference evidence="5" key="2">
    <citation type="submission" date="2025-09" db="UniProtKB">
        <authorList>
            <consortium name="Ensembl"/>
        </authorList>
    </citation>
    <scope>IDENTIFICATION</scope>
</reference>
<dbReference type="SMART" id="SM00043">
    <property type="entry name" value="CY"/>
    <property type="match status" value="1"/>
</dbReference>
<keyword evidence="3" id="KW-0732">Signal</keyword>
<name>A0A3B3DYA8_ORYME</name>
<dbReference type="Pfam" id="PF00031">
    <property type="entry name" value="Cystatin"/>
    <property type="match status" value="1"/>
</dbReference>
<dbReference type="STRING" id="30732.ENSOMEP00000034439"/>
<dbReference type="CDD" id="cd00042">
    <property type="entry name" value="CY"/>
    <property type="match status" value="1"/>
</dbReference>
<dbReference type="InterPro" id="IPR046350">
    <property type="entry name" value="Cystatin_sf"/>
</dbReference>